<evidence type="ECO:0000259" key="2">
    <source>
        <dbReference type="Pfam" id="PF01841"/>
    </source>
</evidence>
<protein>
    <recommendedName>
        <fullName evidence="6">DUF3857 domain-containing protein</fullName>
    </recommendedName>
</protein>
<comment type="caution">
    <text evidence="4">The sequence shown here is derived from an EMBL/GenBank/DDBJ whole genome shotgun (WGS) entry which is preliminary data.</text>
</comment>
<dbReference type="RefSeq" id="WP_009193922.1">
    <property type="nucleotide sequence ID" value="NZ_AODQ01000007.1"/>
</dbReference>
<dbReference type="InterPro" id="IPR002931">
    <property type="entry name" value="Transglutaminase-like"/>
</dbReference>
<dbReference type="SUPFAM" id="SSF54001">
    <property type="entry name" value="Cysteine proteinases"/>
    <property type="match status" value="1"/>
</dbReference>
<dbReference type="AlphaFoldDB" id="M7NAR4"/>
<dbReference type="eggNOG" id="COG1305">
    <property type="taxonomic scope" value="Bacteria"/>
</dbReference>
<evidence type="ECO:0000256" key="1">
    <source>
        <dbReference type="SAM" id="SignalP"/>
    </source>
</evidence>
<dbReference type="STRING" id="1279009.ADICEAN_00515"/>
<feature type="signal peptide" evidence="1">
    <location>
        <begin position="1"/>
        <end position="20"/>
    </location>
</feature>
<dbReference type="InterPro" id="IPR038765">
    <property type="entry name" value="Papain-like_cys_pep_sf"/>
</dbReference>
<dbReference type="Gene3D" id="2.60.120.1130">
    <property type="match status" value="1"/>
</dbReference>
<evidence type="ECO:0000259" key="3">
    <source>
        <dbReference type="Pfam" id="PF12969"/>
    </source>
</evidence>
<feature type="domain" description="Transglutaminase-like" evidence="2">
    <location>
        <begin position="301"/>
        <end position="380"/>
    </location>
</feature>
<dbReference type="InterPro" id="IPR024618">
    <property type="entry name" value="DUF3857"/>
</dbReference>
<organism evidence="4 5">
    <name type="scientific">Cesiribacter andamanensis AMV16</name>
    <dbReference type="NCBI Taxonomy" id="1279009"/>
    <lineage>
        <taxon>Bacteria</taxon>
        <taxon>Pseudomonadati</taxon>
        <taxon>Bacteroidota</taxon>
        <taxon>Cytophagia</taxon>
        <taxon>Cytophagales</taxon>
        <taxon>Cesiribacteraceae</taxon>
        <taxon>Cesiribacter</taxon>
    </lineage>
</organism>
<keyword evidence="1" id="KW-0732">Signal</keyword>
<dbReference type="PATRIC" id="fig|1279009.4.peg.524"/>
<sequence>MKKIVYTFALLLGVNAALLAQPDPMKWGKIDQEDLDMTEYAPDKTASAVVLGDYAQLEFKYSDQNGFQLYMKHHVRIKILTKEGLEWGNAEIPLYQSGSRKEKINSISGVVYNMENGKVVSSKLTKDARSTEQVNANLQKYKFTLPNVKEGSVIEYEYEKISDFIYGLETWYFQTTIPTRWSEYRVRIPEYFTYKHFLGGYHGLNVNEAVRYNDRIHSLDLSFTGTAHRWALGNVPALVKEAYITTLNDYASKIEFELSSTQFPNQKINYYSNSWEKLTKTFLDSERFGGELKKQRQVSDLVKSLIAGKVSPEEKLAAIYGHVQHNVVYNDQERVYASNSFKETLAKRSGNSAEINLLLTAMLREAGLAAHPVILSTRSHGRVNPVIPLEKDFNYVVCQVVLGDKALLLDATEPFLPPGQLPYRCMNDQGRLMQENTSEWVPLLQQEKESYSLSAKLRLTSSGTLQGTLSYIKDGYAAVAARKQLYADGENKFLEKLKEKKTNWTITEHQFANQMTLANKLEEHYTLEILDRATLAGNKLYVSLLPDGVLEANPFKLEERLFPVNFGCPLEQMLMYEIELPEGYSVEQLPEPAIVTLPDRSATFRFNVQQMGNKVNVTSMMQIRKPLYLADEYQQLKEFYSRMLAKQNEQLVLVKK</sequence>
<feature type="domain" description="DUF3857" evidence="3">
    <location>
        <begin position="72"/>
        <end position="202"/>
    </location>
</feature>
<reference evidence="4 5" key="1">
    <citation type="journal article" date="2013" name="Genome Announc.">
        <title>Draft Genome Sequence of Cesiribacter andamanensis Strain AMV16T, Isolated from a Soil Sample from a Mud Volcano in the Andaman Islands, India.</title>
        <authorList>
            <person name="Shivaji S."/>
            <person name="Ara S."/>
            <person name="Begum Z."/>
            <person name="Srinivas T.N."/>
            <person name="Singh A."/>
            <person name="Kumar Pinnaka A."/>
        </authorList>
    </citation>
    <scope>NUCLEOTIDE SEQUENCE [LARGE SCALE GENOMIC DNA]</scope>
    <source>
        <strain evidence="4 5">AMV16</strain>
    </source>
</reference>
<evidence type="ECO:0000313" key="4">
    <source>
        <dbReference type="EMBL" id="EMR04352.1"/>
    </source>
</evidence>
<proteinExistence type="predicted"/>
<name>M7NAR4_9BACT</name>
<dbReference type="EMBL" id="AODQ01000007">
    <property type="protein sequence ID" value="EMR04352.1"/>
    <property type="molecule type" value="Genomic_DNA"/>
</dbReference>
<dbReference type="Gene3D" id="3.10.620.30">
    <property type="match status" value="1"/>
</dbReference>
<dbReference type="Pfam" id="PF01841">
    <property type="entry name" value="Transglut_core"/>
    <property type="match status" value="1"/>
</dbReference>
<evidence type="ECO:0000313" key="5">
    <source>
        <dbReference type="Proteomes" id="UP000011910"/>
    </source>
</evidence>
<dbReference type="Proteomes" id="UP000011910">
    <property type="component" value="Unassembled WGS sequence"/>
</dbReference>
<dbReference type="Gene3D" id="2.60.40.3140">
    <property type="match status" value="1"/>
</dbReference>
<accession>M7NAR4</accession>
<keyword evidence="5" id="KW-1185">Reference proteome</keyword>
<evidence type="ECO:0008006" key="6">
    <source>
        <dbReference type="Google" id="ProtNLM"/>
    </source>
</evidence>
<feature type="chain" id="PRO_5004081996" description="DUF3857 domain-containing protein" evidence="1">
    <location>
        <begin position="21"/>
        <end position="656"/>
    </location>
</feature>
<dbReference type="Pfam" id="PF12969">
    <property type="entry name" value="DUF3857"/>
    <property type="match status" value="1"/>
</dbReference>
<dbReference type="OrthoDB" id="98874at2"/>
<gene>
    <name evidence="4" type="ORF">ADICEAN_00515</name>
</gene>